<keyword evidence="2" id="KW-0732">Signal</keyword>
<dbReference type="Proteomes" id="UP000007266">
    <property type="component" value="Linkage group 5"/>
</dbReference>
<dbReference type="eggNOG" id="ENOG502RYXT">
    <property type="taxonomic scope" value="Eukaryota"/>
</dbReference>
<dbReference type="EMBL" id="KQ971343">
    <property type="protein sequence ID" value="EFA04035.1"/>
    <property type="molecule type" value="Genomic_DNA"/>
</dbReference>
<reference evidence="3 4" key="2">
    <citation type="journal article" date="2010" name="Nucleic Acids Res.">
        <title>BeetleBase in 2010: revisions to provide comprehensive genomic information for Tribolium castaneum.</title>
        <authorList>
            <person name="Kim H.S."/>
            <person name="Murphy T."/>
            <person name="Xia J."/>
            <person name="Caragea D."/>
            <person name="Park Y."/>
            <person name="Beeman R.W."/>
            <person name="Lorenzen M.D."/>
            <person name="Butcher S."/>
            <person name="Manak J.R."/>
            <person name="Brown S.J."/>
        </authorList>
    </citation>
    <scope>GENOME REANNOTATION</scope>
    <source>
        <strain evidence="3 4">Georgia GA2</strain>
    </source>
</reference>
<dbReference type="InParanoid" id="D6WKX4"/>
<dbReference type="PhylomeDB" id="D6WKX4"/>
<organism evidence="3 4">
    <name type="scientific">Tribolium castaneum</name>
    <name type="common">Red flour beetle</name>
    <dbReference type="NCBI Taxonomy" id="7070"/>
    <lineage>
        <taxon>Eukaryota</taxon>
        <taxon>Metazoa</taxon>
        <taxon>Ecdysozoa</taxon>
        <taxon>Arthropoda</taxon>
        <taxon>Hexapoda</taxon>
        <taxon>Insecta</taxon>
        <taxon>Pterygota</taxon>
        <taxon>Neoptera</taxon>
        <taxon>Endopterygota</taxon>
        <taxon>Coleoptera</taxon>
        <taxon>Polyphaga</taxon>
        <taxon>Cucujiformia</taxon>
        <taxon>Tenebrionidae</taxon>
        <taxon>Tenebrionidae incertae sedis</taxon>
        <taxon>Tribolium</taxon>
    </lineage>
</organism>
<evidence type="ECO:0000313" key="4">
    <source>
        <dbReference type="Proteomes" id="UP000007266"/>
    </source>
</evidence>
<evidence type="ECO:0000256" key="2">
    <source>
        <dbReference type="SAM" id="SignalP"/>
    </source>
</evidence>
<keyword evidence="4" id="KW-1185">Reference proteome</keyword>
<name>D6WKX4_TRICA</name>
<gene>
    <name evidence="3" type="primary">AUGUSTUS-3.0.2_14264</name>
    <name evidence="3" type="ORF">TcasGA2_TC014264</name>
</gene>
<proteinExistence type="predicted"/>
<protein>
    <submittedName>
        <fullName evidence="3">Uncharacterized protein</fullName>
    </submittedName>
</protein>
<dbReference type="AlphaFoldDB" id="D6WKX4"/>
<sequence>MKLFVTLPFLSTLILAVYSFGGSEDKFLKKYAMMKIYESCFGPEVVKQIRKEMRAACAKCSALETPPAPEQKPPNKNEENQFPAPPNFDAEKLHHAILAYRPNSPPSPFYRPYAPAAGMTPFYGLPYANPAYPNPLIYPAFSQQPSQFSPYGAFPMLGQSFYGNRASRDMDFKTQLEALTSKMSNKVRNVTCVMQELGYLDENLEPNFLRISERISALPVGEDLKRDMQDGVTFCQQFSQCVPDVKKDKSPLSRELIRPMFFFKCYKHKKLEACIMKDVREKYAGVADDEFDNDVELRRTGKGMDVTKSQEEVDEMATSMYEFLYGGESNVNIEGLL</sequence>
<evidence type="ECO:0000256" key="1">
    <source>
        <dbReference type="SAM" id="MobiDB-lite"/>
    </source>
</evidence>
<feature type="region of interest" description="Disordered" evidence="1">
    <location>
        <begin position="64"/>
        <end position="86"/>
    </location>
</feature>
<feature type="signal peptide" evidence="2">
    <location>
        <begin position="1"/>
        <end position="19"/>
    </location>
</feature>
<reference evidence="3 4" key="1">
    <citation type="journal article" date="2008" name="Nature">
        <title>The genome of the model beetle and pest Tribolium castaneum.</title>
        <authorList>
            <consortium name="Tribolium Genome Sequencing Consortium"/>
            <person name="Richards S."/>
            <person name="Gibbs R.A."/>
            <person name="Weinstock G.M."/>
            <person name="Brown S.J."/>
            <person name="Denell R."/>
            <person name="Beeman R.W."/>
            <person name="Gibbs R."/>
            <person name="Beeman R.W."/>
            <person name="Brown S.J."/>
            <person name="Bucher G."/>
            <person name="Friedrich M."/>
            <person name="Grimmelikhuijzen C.J."/>
            <person name="Klingler M."/>
            <person name="Lorenzen M."/>
            <person name="Richards S."/>
            <person name="Roth S."/>
            <person name="Schroder R."/>
            <person name="Tautz D."/>
            <person name="Zdobnov E.M."/>
            <person name="Muzny D."/>
            <person name="Gibbs R.A."/>
            <person name="Weinstock G.M."/>
            <person name="Attaway T."/>
            <person name="Bell S."/>
            <person name="Buhay C.J."/>
            <person name="Chandrabose M.N."/>
            <person name="Chavez D."/>
            <person name="Clerk-Blankenburg K.P."/>
            <person name="Cree A."/>
            <person name="Dao M."/>
            <person name="Davis C."/>
            <person name="Chacko J."/>
            <person name="Dinh H."/>
            <person name="Dugan-Rocha S."/>
            <person name="Fowler G."/>
            <person name="Garner T.T."/>
            <person name="Garnes J."/>
            <person name="Gnirke A."/>
            <person name="Hawes A."/>
            <person name="Hernandez J."/>
            <person name="Hines S."/>
            <person name="Holder M."/>
            <person name="Hume J."/>
            <person name="Jhangiani S.N."/>
            <person name="Joshi V."/>
            <person name="Khan Z.M."/>
            <person name="Jackson L."/>
            <person name="Kovar C."/>
            <person name="Kowis A."/>
            <person name="Lee S."/>
            <person name="Lewis L.R."/>
            <person name="Margolis J."/>
            <person name="Morgan M."/>
            <person name="Nazareth L.V."/>
            <person name="Nguyen N."/>
            <person name="Okwuonu G."/>
            <person name="Parker D."/>
            <person name="Richards S."/>
            <person name="Ruiz S.J."/>
            <person name="Santibanez J."/>
            <person name="Savard J."/>
            <person name="Scherer S.E."/>
            <person name="Schneider B."/>
            <person name="Sodergren E."/>
            <person name="Tautz D."/>
            <person name="Vattahil S."/>
            <person name="Villasana D."/>
            <person name="White C.S."/>
            <person name="Wright R."/>
            <person name="Park Y."/>
            <person name="Beeman R.W."/>
            <person name="Lord J."/>
            <person name="Oppert B."/>
            <person name="Lorenzen M."/>
            <person name="Brown S."/>
            <person name="Wang L."/>
            <person name="Savard J."/>
            <person name="Tautz D."/>
            <person name="Richards S."/>
            <person name="Weinstock G."/>
            <person name="Gibbs R.A."/>
            <person name="Liu Y."/>
            <person name="Worley K."/>
            <person name="Weinstock G."/>
            <person name="Elsik C.G."/>
            <person name="Reese J.T."/>
            <person name="Elhaik E."/>
            <person name="Landan G."/>
            <person name="Graur D."/>
            <person name="Arensburger P."/>
            <person name="Atkinson P."/>
            <person name="Beeman R.W."/>
            <person name="Beidler J."/>
            <person name="Brown S.J."/>
            <person name="Demuth J.P."/>
            <person name="Drury D.W."/>
            <person name="Du Y.Z."/>
            <person name="Fujiwara H."/>
            <person name="Lorenzen M."/>
            <person name="Maselli V."/>
            <person name="Osanai M."/>
            <person name="Park Y."/>
            <person name="Robertson H.M."/>
            <person name="Tu Z."/>
            <person name="Wang J.J."/>
            <person name="Wang S."/>
            <person name="Richards S."/>
            <person name="Song H."/>
            <person name="Zhang L."/>
            <person name="Sodergren E."/>
            <person name="Werner D."/>
            <person name="Stanke M."/>
            <person name="Morgenstern B."/>
            <person name="Solovyev V."/>
            <person name="Kosarev P."/>
            <person name="Brown G."/>
            <person name="Chen H.C."/>
            <person name="Ermolaeva O."/>
            <person name="Hlavina W."/>
            <person name="Kapustin Y."/>
            <person name="Kiryutin B."/>
            <person name="Kitts P."/>
            <person name="Maglott D."/>
            <person name="Pruitt K."/>
            <person name="Sapojnikov V."/>
            <person name="Souvorov A."/>
            <person name="Mackey A.J."/>
            <person name="Waterhouse R.M."/>
            <person name="Wyder S."/>
            <person name="Zdobnov E.M."/>
            <person name="Zdobnov E.M."/>
            <person name="Wyder S."/>
            <person name="Kriventseva E.V."/>
            <person name="Kadowaki T."/>
            <person name="Bork P."/>
            <person name="Aranda M."/>
            <person name="Bao R."/>
            <person name="Beermann A."/>
            <person name="Berns N."/>
            <person name="Bolognesi R."/>
            <person name="Bonneton F."/>
            <person name="Bopp D."/>
            <person name="Brown S.J."/>
            <person name="Bucher G."/>
            <person name="Butts T."/>
            <person name="Chaumot A."/>
            <person name="Denell R.E."/>
            <person name="Ferrier D.E."/>
            <person name="Friedrich M."/>
            <person name="Gordon C.M."/>
            <person name="Jindra M."/>
            <person name="Klingler M."/>
            <person name="Lan Q."/>
            <person name="Lattorff H.M."/>
            <person name="Laudet V."/>
            <person name="von Levetsow C."/>
            <person name="Liu Z."/>
            <person name="Lutz R."/>
            <person name="Lynch J.A."/>
            <person name="da Fonseca R.N."/>
            <person name="Posnien N."/>
            <person name="Reuter R."/>
            <person name="Roth S."/>
            <person name="Savard J."/>
            <person name="Schinko J.B."/>
            <person name="Schmitt C."/>
            <person name="Schoppmeier M."/>
            <person name="Schroder R."/>
            <person name="Shippy T.D."/>
            <person name="Simonnet F."/>
            <person name="Marques-Souza H."/>
            <person name="Tautz D."/>
            <person name="Tomoyasu Y."/>
            <person name="Trauner J."/>
            <person name="Van der Zee M."/>
            <person name="Vervoort M."/>
            <person name="Wittkopp N."/>
            <person name="Wimmer E.A."/>
            <person name="Yang X."/>
            <person name="Jones A.K."/>
            <person name="Sattelle D.B."/>
            <person name="Ebert P.R."/>
            <person name="Nelson D."/>
            <person name="Scott J.G."/>
            <person name="Beeman R.W."/>
            <person name="Muthukrishnan S."/>
            <person name="Kramer K.J."/>
            <person name="Arakane Y."/>
            <person name="Beeman R.W."/>
            <person name="Zhu Q."/>
            <person name="Hogenkamp D."/>
            <person name="Dixit R."/>
            <person name="Oppert B."/>
            <person name="Jiang H."/>
            <person name="Zou Z."/>
            <person name="Marshall J."/>
            <person name="Elpidina E."/>
            <person name="Vinokurov K."/>
            <person name="Oppert C."/>
            <person name="Zou Z."/>
            <person name="Evans J."/>
            <person name="Lu Z."/>
            <person name="Zhao P."/>
            <person name="Sumathipala N."/>
            <person name="Altincicek B."/>
            <person name="Vilcinskas A."/>
            <person name="Williams M."/>
            <person name="Hultmark D."/>
            <person name="Hetru C."/>
            <person name="Jiang H."/>
            <person name="Grimmelikhuijzen C.J."/>
            <person name="Hauser F."/>
            <person name="Cazzamali G."/>
            <person name="Williamson M."/>
            <person name="Park Y."/>
            <person name="Li B."/>
            <person name="Tanaka Y."/>
            <person name="Predel R."/>
            <person name="Neupert S."/>
            <person name="Schachtner J."/>
            <person name="Verleyen P."/>
            <person name="Raible F."/>
            <person name="Bork P."/>
            <person name="Friedrich M."/>
            <person name="Walden K.K."/>
            <person name="Robertson H.M."/>
            <person name="Angeli S."/>
            <person name="Foret S."/>
            <person name="Bucher G."/>
            <person name="Schuetz S."/>
            <person name="Maleszka R."/>
            <person name="Wimmer E.A."/>
            <person name="Beeman R.W."/>
            <person name="Lorenzen M."/>
            <person name="Tomoyasu Y."/>
            <person name="Miller S.C."/>
            <person name="Grossmann D."/>
            <person name="Bucher G."/>
        </authorList>
    </citation>
    <scope>NUCLEOTIDE SEQUENCE [LARGE SCALE GENOMIC DNA]</scope>
    <source>
        <strain evidence="3 4">Georgia GA2</strain>
    </source>
</reference>
<dbReference type="OrthoDB" id="8176709at2759"/>
<accession>D6WKX4</accession>
<evidence type="ECO:0000313" key="3">
    <source>
        <dbReference type="EMBL" id="EFA04035.1"/>
    </source>
</evidence>
<dbReference type="OMA" id="ACIMKDV"/>
<feature type="chain" id="PRO_5003089256" evidence="2">
    <location>
        <begin position="20"/>
        <end position="337"/>
    </location>
</feature>
<dbReference type="HOGENOM" id="CLU_770170_0_0_1"/>